<evidence type="ECO:0000313" key="7">
    <source>
        <dbReference type="Proteomes" id="UP000585638"/>
    </source>
</evidence>
<keyword evidence="7" id="KW-1185">Reference proteome</keyword>
<dbReference type="Proteomes" id="UP000585638">
    <property type="component" value="Unassembled WGS sequence"/>
</dbReference>
<feature type="region of interest" description="Disordered" evidence="5">
    <location>
        <begin position="1"/>
        <end position="35"/>
    </location>
</feature>
<dbReference type="SUPFAM" id="SSF48452">
    <property type="entry name" value="TPR-like"/>
    <property type="match status" value="1"/>
</dbReference>
<dbReference type="Gene3D" id="1.25.40.10">
    <property type="entry name" value="Tetratricopeptide repeat domain"/>
    <property type="match status" value="1"/>
</dbReference>
<evidence type="ECO:0000256" key="5">
    <source>
        <dbReference type="SAM" id="MobiDB-lite"/>
    </source>
</evidence>
<feature type="compositionally biased region" description="Basic and acidic residues" evidence="5">
    <location>
        <begin position="12"/>
        <end position="33"/>
    </location>
</feature>
<protein>
    <recommendedName>
        <fullName evidence="2">Tetratricopeptide repeat protein 38</fullName>
    </recommendedName>
</protein>
<dbReference type="PANTHER" id="PTHR16263:SF4">
    <property type="entry name" value="TETRATRICOPEPTIDE REPEAT PROTEIN 38"/>
    <property type="match status" value="1"/>
</dbReference>
<dbReference type="InterPro" id="IPR033891">
    <property type="entry name" value="TTC38"/>
</dbReference>
<reference evidence="6 7" key="1">
    <citation type="submission" date="2020-08" db="EMBL/GenBank/DDBJ databases">
        <title>Sequencing the genomes of 1000 actinobacteria strains.</title>
        <authorList>
            <person name="Klenk H.-P."/>
        </authorList>
    </citation>
    <scope>NUCLEOTIDE SEQUENCE [LARGE SCALE GENOMIC DNA]</scope>
    <source>
        <strain evidence="6 7">DSM 43851</strain>
    </source>
</reference>
<keyword evidence="3" id="KW-0677">Repeat</keyword>
<keyword evidence="4" id="KW-0802">TPR repeat</keyword>
<accession>A0A7W9NGB4</accession>
<dbReference type="PANTHER" id="PTHR16263">
    <property type="entry name" value="TETRATRICOPEPTIDE REPEAT PROTEIN 38"/>
    <property type="match status" value="1"/>
</dbReference>
<comment type="caution">
    <text evidence="6">The sequence shown here is derived from an EMBL/GenBank/DDBJ whole genome shotgun (WGS) entry which is preliminary data.</text>
</comment>
<evidence type="ECO:0000256" key="3">
    <source>
        <dbReference type="ARBA" id="ARBA00022737"/>
    </source>
</evidence>
<dbReference type="EMBL" id="JACHIR010000001">
    <property type="protein sequence ID" value="MBB5890918.1"/>
    <property type="molecule type" value="Genomic_DNA"/>
</dbReference>
<evidence type="ECO:0000256" key="1">
    <source>
        <dbReference type="ARBA" id="ARBA00005857"/>
    </source>
</evidence>
<dbReference type="RefSeq" id="WP_184860685.1">
    <property type="nucleotide sequence ID" value="NZ_JACHIR010000001.1"/>
</dbReference>
<proteinExistence type="inferred from homology"/>
<evidence type="ECO:0000256" key="4">
    <source>
        <dbReference type="ARBA" id="ARBA00022803"/>
    </source>
</evidence>
<dbReference type="InterPro" id="IPR011990">
    <property type="entry name" value="TPR-like_helical_dom_sf"/>
</dbReference>
<dbReference type="AlphaFoldDB" id="A0A7W9NGB4"/>
<comment type="similarity">
    <text evidence="1">Belongs to the TTC38 family.</text>
</comment>
<organism evidence="6 7">
    <name type="scientific">Kutzneria kofuensis</name>
    <dbReference type="NCBI Taxonomy" id="103725"/>
    <lineage>
        <taxon>Bacteria</taxon>
        <taxon>Bacillati</taxon>
        <taxon>Actinomycetota</taxon>
        <taxon>Actinomycetes</taxon>
        <taxon>Pseudonocardiales</taxon>
        <taxon>Pseudonocardiaceae</taxon>
        <taxon>Kutzneria</taxon>
    </lineage>
</organism>
<evidence type="ECO:0000256" key="2">
    <source>
        <dbReference type="ARBA" id="ARBA00019992"/>
    </source>
</evidence>
<name>A0A7W9NGB4_9PSEU</name>
<sequence length="481" mass="53327">MSFDNARWHARPAQERLRREHGNDHASDAERQGHGRIVGRMRQDQHGISVHAATAAAVDELDGAVDSLLHFRADVGERSERVVTEDPLQPTANAMRVYLAVLSTDPQYVPPVAAKFGEFRQRVGDLTDGERLHVKAAAKLLDGDLHAAGALLADLTAEQPRDALALAVGHQIDFLTGNAISLRDRIGGALPAWGTADPHYANLLGMYAFGLEECGHWERAEQTGLRAMELDAADVWSVHAVGHTHEMRASYNDGIAMLDRRRADWDQGNLLRVHIWWHYCLFLLEANRYREALDLYDERLAPTEDSTVTEVVNAASLMWRLHLLGEDAGDRWAKLAATWPPRMTIPFNAFNDMHAVMSYVGAGEDNLAADLIADRQRYVAEAGPATNVAMTARVGLPVCEALLAFGRGRYAEAVDLLWPIRRYVHEFGGSHAQRDVMQRTLVEAAIRAGRTAQARTLVGERISVRPDSPYNQLKMRQLAGA</sequence>
<dbReference type="CDD" id="cd05804">
    <property type="entry name" value="StaR_like"/>
    <property type="match status" value="1"/>
</dbReference>
<gene>
    <name evidence="6" type="ORF">BJ998_002114</name>
</gene>
<evidence type="ECO:0000313" key="6">
    <source>
        <dbReference type="EMBL" id="MBB5890918.1"/>
    </source>
</evidence>